<evidence type="ECO:0000313" key="6">
    <source>
        <dbReference type="EMBL" id="ONM00168.1"/>
    </source>
</evidence>
<dbReference type="GO" id="GO:0005524">
    <property type="term" value="F:ATP binding"/>
    <property type="evidence" value="ECO:0007669"/>
    <property type="project" value="InterPro"/>
</dbReference>
<dbReference type="PANTHER" id="PTHR19321">
    <property type="entry name" value="PROTEIN REGULATOR OF CYTOKINESIS 1 PRC1-RELATED"/>
    <property type="match status" value="1"/>
</dbReference>
<dbReference type="InterPro" id="IPR008271">
    <property type="entry name" value="Ser/Thr_kinase_AS"/>
</dbReference>
<dbReference type="Gene3D" id="1.10.510.10">
    <property type="entry name" value="Transferase(Phosphotransferase) domain 1"/>
    <property type="match status" value="1"/>
</dbReference>
<evidence type="ECO:0000256" key="2">
    <source>
        <dbReference type="ARBA" id="ARBA00022701"/>
    </source>
</evidence>
<dbReference type="GO" id="GO:0004672">
    <property type="term" value="F:protein kinase activity"/>
    <property type="evidence" value="ECO:0007669"/>
    <property type="project" value="InterPro"/>
</dbReference>
<feature type="domain" description="Protein kinase" evidence="4">
    <location>
        <begin position="1"/>
        <end position="236"/>
    </location>
</feature>
<dbReference type="Pfam" id="PF03999">
    <property type="entry name" value="MAP65_ASE1"/>
    <property type="match status" value="1"/>
</dbReference>
<keyword evidence="3" id="KW-0175">Coiled coil</keyword>
<evidence type="ECO:0000313" key="5">
    <source>
        <dbReference type="EMBL" id="ONL97781.1"/>
    </source>
</evidence>
<organism evidence="5">
    <name type="scientific">Zea mays</name>
    <name type="common">Maize</name>
    <dbReference type="NCBI Taxonomy" id="4577"/>
    <lineage>
        <taxon>Eukaryota</taxon>
        <taxon>Viridiplantae</taxon>
        <taxon>Streptophyta</taxon>
        <taxon>Embryophyta</taxon>
        <taxon>Tracheophyta</taxon>
        <taxon>Spermatophyta</taxon>
        <taxon>Magnoliopsida</taxon>
        <taxon>Liliopsida</taxon>
        <taxon>Poales</taxon>
        <taxon>Poaceae</taxon>
        <taxon>PACMAD clade</taxon>
        <taxon>Panicoideae</taxon>
        <taxon>Andropogonodae</taxon>
        <taxon>Andropogoneae</taxon>
        <taxon>Tripsacinae</taxon>
        <taxon>Zea</taxon>
    </lineage>
</organism>
<dbReference type="GO" id="GO:0008017">
    <property type="term" value="F:microtubule binding"/>
    <property type="evidence" value="ECO:0007669"/>
    <property type="project" value="InterPro"/>
</dbReference>
<dbReference type="PANTHER" id="PTHR19321:SF7">
    <property type="entry name" value="65-KDA MICROTUBULE-ASSOCIATED PROTEIN 3"/>
    <property type="match status" value="1"/>
</dbReference>
<feature type="coiled-coil region" evidence="3">
    <location>
        <begin position="117"/>
        <end position="147"/>
    </location>
</feature>
<protein>
    <submittedName>
        <fullName evidence="5">65-kDa microtubule-associated protein 3</fullName>
    </submittedName>
</protein>
<evidence type="ECO:0000256" key="1">
    <source>
        <dbReference type="ARBA" id="ARBA00006187"/>
    </source>
</evidence>
<dbReference type="SUPFAM" id="SSF56112">
    <property type="entry name" value="Protein kinase-like (PK-like)"/>
    <property type="match status" value="1"/>
</dbReference>
<dbReference type="InterPro" id="IPR011009">
    <property type="entry name" value="Kinase-like_dom_sf"/>
</dbReference>
<dbReference type="InterPro" id="IPR007145">
    <property type="entry name" value="MAP65_Ase1_PRC1"/>
</dbReference>
<dbReference type="PROSITE" id="PS00108">
    <property type="entry name" value="PROTEIN_KINASE_ST"/>
    <property type="match status" value="1"/>
</dbReference>
<sequence>MELCEGGELLDRIVAQGHYTECAAANVTRTIVVVVQLCHRHDIIHRDLKPENILFTNKKENSPLMVSPSSSSLVPYLEEMRKKKVERWDQFVDVIEQIKKVASEIRPADFVPFRIHVDQSDQSLRKLEELTKELQSLQKEKSDRLKQVMEHLNTLHSLCEVLGVDFKQTVNEVHPSLGEADESKNLSNCTIESPASATSRLRELKVQRMQKLQDLASSMLELWNLMDTPLEEQQMFQNVTCNIAASEHEITEPNTLSIDFLSYVESEVLRLEQLKASKMKDLVIKKKTELEEHRRRAHLFGEEGYAAEFRDEAIEAVG</sequence>
<dbReference type="GO" id="GO:0000226">
    <property type="term" value="P:microtubule cytoskeleton organization"/>
    <property type="evidence" value="ECO:0007669"/>
    <property type="project" value="InterPro"/>
</dbReference>
<evidence type="ECO:0000256" key="3">
    <source>
        <dbReference type="SAM" id="Coils"/>
    </source>
</evidence>
<proteinExistence type="inferred from homology"/>
<dbReference type="PROSITE" id="PS50011">
    <property type="entry name" value="PROTEIN_KINASE_DOM"/>
    <property type="match status" value="1"/>
</dbReference>
<comment type="similarity">
    <text evidence="1">Belongs to the MAP65/ASE1 family.</text>
</comment>
<dbReference type="GO" id="GO:0005874">
    <property type="term" value="C:microtubule"/>
    <property type="evidence" value="ECO:0007669"/>
    <property type="project" value="UniProtKB-KW"/>
</dbReference>
<dbReference type="EMBL" id="CM007647">
    <property type="protein sequence ID" value="ONL97781.1"/>
    <property type="molecule type" value="Genomic_DNA"/>
</dbReference>
<dbReference type="InterPro" id="IPR000719">
    <property type="entry name" value="Prot_kinase_dom"/>
</dbReference>
<evidence type="ECO:0000259" key="4">
    <source>
        <dbReference type="PROSITE" id="PS50011"/>
    </source>
</evidence>
<dbReference type="EMBL" id="CM007647">
    <property type="protein sequence ID" value="ONM00168.1"/>
    <property type="molecule type" value="Genomic_DNA"/>
</dbReference>
<dbReference type="AlphaFoldDB" id="A0A1D6K9K1"/>
<dbReference type="ExpressionAtlas" id="A0A1D6K9K1">
    <property type="expression patterns" value="baseline"/>
</dbReference>
<gene>
    <name evidence="5" type="ORF">ZEAMMB73_Zm00001d029060</name>
    <name evidence="6" type="ORF">ZEAMMB73_Zm00001d030102</name>
</gene>
<reference evidence="5" key="1">
    <citation type="submission" date="2015-12" db="EMBL/GenBank/DDBJ databases">
        <title>Update maize B73 reference genome by single molecule sequencing technologies.</title>
        <authorList>
            <consortium name="Maize Genome Sequencing Project"/>
            <person name="Ware D."/>
        </authorList>
    </citation>
    <scope>NUCLEOTIDE SEQUENCE [LARGE SCALE GENOMIC DNA]</scope>
    <source>
        <tissue evidence="5">Seedling</tissue>
    </source>
</reference>
<accession>A0A1D6K9K1</accession>
<keyword evidence="2" id="KW-0493">Microtubule</keyword>
<name>A0A1D6K9K1_MAIZE</name>